<keyword evidence="6" id="KW-1185">Reference proteome</keyword>
<keyword evidence="2" id="KW-0539">Nucleus</keyword>
<evidence type="ECO:0000313" key="6">
    <source>
        <dbReference type="Proteomes" id="UP000685013"/>
    </source>
</evidence>
<protein>
    <recommendedName>
        <fullName evidence="4">NUC153 domain-containing protein</fullName>
    </recommendedName>
</protein>
<name>A0AAV6NDV9_9ROSI</name>
<evidence type="ECO:0000256" key="1">
    <source>
        <dbReference type="ARBA" id="ARBA00004604"/>
    </source>
</evidence>
<dbReference type="PANTHER" id="PTHR14927">
    <property type="entry name" value="NUCLEOLAR PROTEIN 10"/>
    <property type="match status" value="1"/>
</dbReference>
<evidence type="ECO:0000259" key="4">
    <source>
        <dbReference type="Pfam" id="PF08159"/>
    </source>
</evidence>
<evidence type="ECO:0000256" key="2">
    <source>
        <dbReference type="ARBA" id="ARBA00023242"/>
    </source>
</evidence>
<dbReference type="EMBL" id="JAGKQH010000006">
    <property type="protein sequence ID" value="KAG6596163.1"/>
    <property type="molecule type" value="Genomic_DNA"/>
</dbReference>
<organism evidence="5 6">
    <name type="scientific">Cucurbita argyrosperma subsp. sororia</name>
    <dbReference type="NCBI Taxonomy" id="37648"/>
    <lineage>
        <taxon>Eukaryota</taxon>
        <taxon>Viridiplantae</taxon>
        <taxon>Streptophyta</taxon>
        <taxon>Embryophyta</taxon>
        <taxon>Tracheophyta</taxon>
        <taxon>Spermatophyta</taxon>
        <taxon>Magnoliopsida</taxon>
        <taxon>eudicotyledons</taxon>
        <taxon>Gunneridae</taxon>
        <taxon>Pentapetalae</taxon>
        <taxon>rosids</taxon>
        <taxon>fabids</taxon>
        <taxon>Cucurbitales</taxon>
        <taxon>Cucurbitaceae</taxon>
        <taxon>Cucurbiteae</taxon>
        <taxon>Cucurbita</taxon>
    </lineage>
</organism>
<evidence type="ECO:0000313" key="5">
    <source>
        <dbReference type="EMBL" id="KAG6596163.1"/>
    </source>
</evidence>
<dbReference type="Proteomes" id="UP000685013">
    <property type="component" value="Chromosome 6"/>
</dbReference>
<dbReference type="PANTHER" id="PTHR14927:SF0">
    <property type="entry name" value="NUCLEOLAR PROTEIN 10"/>
    <property type="match status" value="1"/>
</dbReference>
<dbReference type="AlphaFoldDB" id="A0AAV6NDV9"/>
<dbReference type="InterPro" id="IPR012580">
    <property type="entry name" value="NUC153"/>
</dbReference>
<evidence type="ECO:0000256" key="3">
    <source>
        <dbReference type="SAM" id="MobiDB-lite"/>
    </source>
</evidence>
<sequence>MFKNENFEINELSPEYLALHPVASTKQPSLVEEHFEPVLEDSEQSLSNSDASGESDFEDEPSRDKHKKARAPKLYEVKDEKHAEAFWNSVSLAKEERLTMEERIAAMGDNKQGSGILNEVKLGPGGSREISFKPRSSAKYMEDDDDEGPRKKNRSAELSGPKANKSGSRGGMRHGSSRGGNNRGRGRGRGRRGRR</sequence>
<reference evidence="5 6" key="1">
    <citation type="journal article" date="2021" name="Hortic Res">
        <title>The domestication of Cucurbita argyrosperma as revealed by the genome of its wild relative.</title>
        <authorList>
            <person name="Barrera-Redondo J."/>
            <person name="Sanchez-de la Vega G."/>
            <person name="Aguirre-Liguori J.A."/>
            <person name="Castellanos-Morales G."/>
            <person name="Gutierrez-Guerrero Y.T."/>
            <person name="Aguirre-Dugua X."/>
            <person name="Aguirre-Planter E."/>
            <person name="Tenaillon M.I."/>
            <person name="Lira-Saade R."/>
            <person name="Eguiarte L.E."/>
        </authorList>
    </citation>
    <scope>NUCLEOTIDE SEQUENCE [LARGE SCALE GENOMIC DNA]</scope>
    <source>
        <strain evidence="5">JBR-2021</strain>
    </source>
</reference>
<proteinExistence type="predicted"/>
<dbReference type="GO" id="GO:0000462">
    <property type="term" value="P:maturation of SSU-rRNA from tricistronic rRNA transcript (SSU-rRNA, 5.8S rRNA, LSU-rRNA)"/>
    <property type="evidence" value="ECO:0007669"/>
    <property type="project" value="TreeGrafter"/>
</dbReference>
<comment type="caution">
    <text evidence="5">The sequence shown here is derived from an EMBL/GenBank/DDBJ whole genome shotgun (WGS) entry which is preliminary data.</text>
</comment>
<feature type="domain" description="NUC153" evidence="4">
    <location>
        <begin position="1"/>
        <end position="22"/>
    </location>
</feature>
<dbReference type="InterPro" id="IPR040382">
    <property type="entry name" value="NOL10/Enp2"/>
</dbReference>
<gene>
    <name evidence="5" type="ORF">SDJN03_09343</name>
</gene>
<feature type="non-terminal residue" evidence="5">
    <location>
        <position position="1"/>
    </location>
</feature>
<comment type="subcellular location">
    <subcellularLocation>
        <location evidence="1">Nucleus</location>
        <location evidence="1">Nucleolus</location>
    </subcellularLocation>
</comment>
<feature type="region of interest" description="Disordered" evidence="3">
    <location>
        <begin position="26"/>
        <end position="75"/>
    </location>
</feature>
<dbReference type="Pfam" id="PF08159">
    <property type="entry name" value="NUC153"/>
    <property type="match status" value="1"/>
</dbReference>
<feature type="compositionally biased region" description="Basic residues" evidence="3">
    <location>
        <begin position="184"/>
        <end position="195"/>
    </location>
</feature>
<accession>A0AAV6NDV9</accession>
<feature type="region of interest" description="Disordered" evidence="3">
    <location>
        <begin position="103"/>
        <end position="195"/>
    </location>
</feature>
<dbReference type="GO" id="GO:0030686">
    <property type="term" value="C:90S preribosome"/>
    <property type="evidence" value="ECO:0007669"/>
    <property type="project" value="TreeGrafter"/>
</dbReference>
<dbReference type="GO" id="GO:0032040">
    <property type="term" value="C:small-subunit processome"/>
    <property type="evidence" value="ECO:0007669"/>
    <property type="project" value="TreeGrafter"/>
</dbReference>